<dbReference type="SUPFAM" id="SSF54001">
    <property type="entry name" value="Cysteine proteinases"/>
    <property type="match status" value="1"/>
</dbReference>
<comment type="subunit">
    <text evidence="8">Homohexamer. Binds to nucleic acids. Binds single-stranded DNA and RNA with higher affinity than double-stranded DNA.</text>
</comment>
<sequence>MGTGYSLPMRAADEKSERKVAAGLSSRTLNDKHIEEKEEAAESPPPYQIEEPEPTVSLRRVQDWNETLLGDPKNRLAISSLASASYTEVLANRSAVKSDIQVFNIKVPIEGSPITNQRSSGRCWLFASTNIFRVPIIKSYGLTEFELSQAYLFYWDKIEKANWFFETIIETAGRDVSDRLVQKVLQDPVTDGGQWDMVANLVKKYGLVPHDVYPDNFNAQNSSKMNWLLTAKLREHAFVLRRLARSAQLKERVQLGKVKESFLKEIHSLVTIMLGPPPNPDEPFVWQYNNADGKAREIRQTPLEFGRQAFSQSSRTKVSPSRLFSLVNDPRNEYNRLLTVDKLGNVVGGQPLTYINVEMKTLKNAVISMLRAGHPVFFGCDVGKFSDRNLGIMDPELLDLSLGFNISLGLNKAERLASGESAMTHAMVITAVHLEGDQPVRWRVENSWGETAGDKGWFVMSDRWMDEYTFQAVVDLSLVSGEVRDVLGQEPKVLPRWDPMGVLA</sequence>
<evidence type="ECO:0000256" key="6">
    <source>
        <dbReference type="ARBA" id="ARBA00022807"/>
    </source>
</evidence>
<evidence type="ECO:0000256" key="8">
    <source>
        <dbReference type="ARBA" id="ARBA00026080"/>
    </source>
</evidence>
<evidence type="ECO:0000256" key="7">
    <source>
        <dbReference type="ARBA" id="ARBA00025347"/>
    </source>
</evidence>
<dbReference type="Proteomes" id="UP001610335">
    <property type="component" value="Unassembled WGS sequence"/>
</dbReference>
<keyword evidence="6 9" id="KW-0788">Thiol protease</keyword>
<evidence type="ECO:0000256" key="9">
    <source>
        <dbReference type="PIRNR" id="PIRNR005700"/>
    </source>
</evidence>
<proteinExistence type="inferred from homology"/>
<comment type="subcellular location">
    <subcellularLocation>
        <location evidence="9">Mitochondrion</location>
    </subcellularLocation>
    <subcellularLocation>
        <location evidence="9">Cytoplasm</location>
    </subcellularLocation>
</comment>
<dbReference type="PROSITE" id="PS00139">
    <property type="entry name" value="THIOL_PROTEASE_CYS"/>
    <property type="match status" value="1"/>
</dbReference>
<keyword evidence="4 9" id="KW-0645">Protease</keyword>
<gene>
    <name evidence="11" type="ORF">BDW59DRAFT_67967</name>
</gene>
<dbReference type="InterPro" id="IPR038765">
    <property type="entry name" value="Papain-like_cys_pep_sf"/>
</dbReference>
<evidence type="ECO:0000256" key="10">
    <source>
        <dbReference type="SAM" id="MobiDB-lite"/>
    </source>
</evidence>
<evidence type="ECO:0000256" key="2">
    <source>
        <dbReference type="ARBA" id="ARBA00012465"/>
    </source>
</evidence>
<evidence type="ECO:0000256" key="3">
    <source>
        <dbReference type="ARBA" id="ARBA00016900"/>
    </source>
</evidence>
<dbReference type="PANTHER" id="PTHR10363">
    <property type="entry name" value="BLEOMYCIN HYDROLASE"/>
    <property type="match status" value="1"/>
</dbReference>
<reference evidence="11 12" key="1">
    <citation type="submission" date="2024-07" db="EMBL/GenBank/DDBJ databases">
        <title>Section-level genome sequencing and comparative genomics of Aspergillus sections Usti and Cavernicolus.</title>
        <authorList>
            <consortium name="Lawrence Berkeley National Laboratory"/>
            <person name="Nybo J.L."/>
            <person name="Vesth T.C."/>
            <person name="Theobald S."/>
            <person name="Frisvad J.C."/>
            <person name="Larsen T.O."/>
            <person name="Kjaerboelling I."/>
            <person name="Rothschild-Mancinelli K."/>
            <person name="Lyhne E.K."/>
            <person name="Kogle M.E."/>
            <person name="Barry K."/>
            <person name="Clum A."/>
            <person name="Na H."/>
            <person name="Ledsgaard L."/>
            <person name="Lin J."/>
            <person name="Lipzen A."/>
            <person name="Kuo A."/>
            <person name="Riley R."/>
            <person name="Mondo S."/>
            <person name="LaButti K."/>
            <person name="Haridas S."/>
            <person name="Pangalinan J."/>
            <person name="Salamov A.A."/>
            <person name="Simmons B.A."/>
            <person name="Magnuson J.K."/>
            <person name="Chen J."/>
            <person name="Drula E."/>
            <person name="Henrissat B."/>
            <person name="Wiebenga A."/>
            <person name="Lubbers R.J."/>
            <person name="Gomes A.C."/>
            <person name="Makela M.R."/>
            <person name="Stajich J."/>
            <person name="Grigoriev I.V."/>
            <person name="Mortensen U.H."/>
            <person name="De vries R.P."/>
            <person name="Baker S.E."/>
            <person name="Andersen M.R."/>
        </authorList>
    </citation>
    <scope>NUCLEOTIDE SEQUENCE [LARGE SCALE GENOMIC DNA]</scope>
    <source>
        <strain evidence="11 12">CBS 600.67</strain>
    </source>
</reference>
<keyword evidence="12" id="KW-1185">Reference proteome</keyword>
<comment type="caution">
    <text evidence="11">The sequence shown here is derived from an EMBL/GenBank/DDBJ whole genome shotgun (WGS) entry which is preliminary data.</text>
</comment>
<dbReference type="InterPro" id="IPR000169">
    <property type="entry name" value="Pept_cys_AS"/>
</dbReference>
<dbReference type="GO" id="GO:0016787">
    <property type="term" value="F:hydrolase activity"/>
    <property type="evidence" value="ECO:0007669"/>
    <property type="project" value="UniProtKB-KW"/>
</dbReference>
<dbReference type="Pfam" id="PF03051">
    <property type="entry name" value="Peptidase_C1_2"/>
    <property type="match status" value="1"/>
</dbReference>
<keyword evidence="5 9" id="KW-0378">Hydrolase</keyword>
<comment type="function">
    <text evidence="9">Has aminopeptidase activity, shortening substrate peptides sequentially by 1 amino acid. Has bleomycin hydrolase activity, which can protect the cell from the toxic effects of bleomycin. Has homocysteine-thiolactonase activity, protecting the cell against homocysteine toxicity.</text>
</comment>
<evidence type="ECO:0000256" key="1">
    <source>
        <dbReference type="ARBA" id="ARBA00000423"/>
    </source>
</evidence>
<evidence type="ECO:0000313" key="12">
    <source>
        <dbReference type="Proteomes" id="UP001610335"/>
    </source>
</evidence>
<protein>
    <recommendedName>
        <fullName evidence="3 9">Cysteine proteinase 1, mitochondrial</fullName>
        <ecNumber evidence="2 9">3.4.22.40</ecNumber>
    </recommendedName>
</protein>
<dbReference type="Gene3D" id="3.90.70.10">
    <property type="entry name" value="Cysteine proteinases"/>
    <property type="match status" value="1"/>
</dbReference>
<dbReference type="InterPro" id="IPR004134">
    <property type="entry name" value="Peptidase_C1B"/>
</dbReference>
<dbReference type="EMBL" id="JBFXLS010000032">
    <property type="protein sequence ID" value="KAL2826134.1"/>
    <property type="molecule type" value="Genomic_DNA"/>
</dbReference>
<comment type="function">
    <text evidence="7">The normal physiological role of the enzyme is unknown, but it is not essential for the viability of yeast cells. Has aminopeptidase activity, shortening substrate peptides sequentially by 1 amino acid. Has bleomycin hydrolase activity, which can protect the cell from the toxic effects of bleomycin. Has homocysteine-thiolactonase activity, protecting the cell against homocysteine toxicity. Acts as a repressor in the GAL4 regulatory system, but this does not require either the peptidase or nucleic acid-binding activities.</text>
</comment>
<keyword evidence="9" id="KW-0963">Cytoplasm</keyword>
<evidence type="ECO:0000313" key="11">
    <source>
        <dbReference type="EMBL" id="KAL2826134.1"/>
    </source>
</evidence>
<accession>A0ABR4IEH5</accession>
<dbReference type="PANTHER" id="PTHR10363:SF2">
    <property type="entry name" value="BLEOMYCIN HYDROLASE"/>
    <property type="match status" value="1"/>
</dbReference>
<dbReference type="EC" id="3.4.22.40" evidence="2 9"/>
<keyword evidence="9" id="KW-0496">Mitochondrion</keyword>
<feature type="compositionally biased region" description="Basic and acidic residues" evidence="10">
    <location>
        <begin position="11"/>
        <end position="20"/>
    </location>
</feature>
<evidence type="ECO:0000256" key="5">
    <source>
        <dbReference type="ARBA" id="ARBA00022801"/>
    </source>
</evidence>
<name>A0ABR4IEH5_9EURO</name>
<dbReference type="PIRSF" id="PIRSF005700">
    <property type="entry name" value="PepC"/>
    <property type="match status" value="1"/>
</dbReference>
<organism evidence="11 12">
    <name type="scientific">Aspergillus cavernicola</name>
    <dbReference type="NCBI Taxonomy" id="176166"/>
    <lineage>
        <taxon>Eukaryota</taxon>
        <taxon>Fungi</taxon>
        <taxon>Dikarya</taxon>
        <taxon>Ascomycota</taxon>
        <taxon>Pezizomycotina</taxon>
        <taxon>Eurotiomycetes</taxon>
        <taxon>Eurotiomycetidae</taxon>
        <taxon>Eurotiales</taxon>
        <taxon>Aspergillaceae</taxon>
        <taxon>Aspergillus</taxon>
        <taxon>Aspergillus subgen. Nidulantes</taxon>
    </lineage>
</organism>
<comment type="similarity">
    <text evidence="9">Belongs to the peptidase C1 family.</text>
</comment>
<feature type="region of interest" description="Disordered" evidence="10">
    <location>
        <begin position="1"/>
        <end position="54"/>
    </location>
</feature>
<comment type="catalytic activity">
    <reaction evidence="1 9">
        <text>Inactivates bleomycin B2 (a cytotoxic glycometallopeptide) by hydrolysis of a carboxyamide bond of beta-aminoalanine, but also shows general aminopeptidase activity. The specificity varies somewhat with source, but amino acid arylamides of Met, Leu and Ala are preferred.</text>
        <dbReference type="EC" id="3.4.22.40"/>
    </reaction>
</comment>
<evidence type="ECO:0000256" key="4">
    <source>
        <dbReference type="ARBA" id="ARBA00022670"/>
    </source>
</evidence>
<dbReference type="CDD" id="cd00585">
    <property type="entry name" value="Peptidase_C1B"/>
    <property type="match status" value="1"/>
</dbReference>